<dbReference type="Gene3D" id="3.40.50.150">
    <property type="entry name" value="Vaccinia Virus protein VP39"/>
    <property type="match status" value="1"/>
</dbReference>
<sequence>MKILCVVKRGVTFSHYRLISDICKLNYSTSNKRATVDNEEIERLINFEWWGPTSPCLPLRSFNKIRVPFIMDGLAGNSSDKKTINPFADKKLLEVGSGGGIFAEALAAKGANIIGIEPGQELVDVAQNHCDTNPDIADNKPKYICTTIEVIFNFLHIYYEFNN</sequence>
<protein>
    <submittedName>
        <fullName evidence="1">Uncharacterized protein</fullName>
    </submittedName>
</protein>
<keyword evidence="2" id="KW-1185">Reference proteome</keyword>
<dbReference type="EMBL" id="FZQP02006177">
    <property type="protein sequence ID" value="VVD02601.1"/>
    <property type="molecule type" value="Genomic_DNA"/>
</dbReference>
<name>A0A5E4QW58_9NEOP</name>
<gene>
    <name evidence="1" type="ORF">LSINAPIS_LOCUS12783</name>
</gene>
<evidence type="ECO:0000313" key="2">
    <source>
        <dbReference type="Proteomes" id="UP000324832"/>
    </source>
</evidence>
<dbReference type="Pfam" id="PF13489">
    <property type="entry name" value="Methyltransf_23"/>
    <property type="match status" value="1"/>
</dbReference>
<evidence type="ECO:0000313" key="1">
    <source>
        <dbReference type="EMBL" id="VVD02601.1"/>
    </source>
</evidence>
<dbReference type="AlphaFoldDB" id="A0A5E4QW58"/>
<dbReference type="SUPFAM" id="SSF53335">
    <property type="entry name" value="S-adenosyl-L-methionine-dependent methyltransferases"/>
    <property type="match status" value="1"/>
</dbReference>
<organism evidence="1 2">
    <name type="scientific">Leptidea sinapis</name>
    <dbReference type="NCBI Taxonomy" id="189913"/>
    <lineage>
        <taxon>Eukaryota</taxon>
        <taxon>Metazoa</taxon>
        <taxon>Ecdysozoa</taxon>
        <taxon>Arthropoda</taxon>
        <taxon>Hexapoda</taxon>
        <taxon>Insecta</taxon>
        <taxon>Pterygota</taxon>
        <taxon>Neoptera</taxon>
        <taxon>Endopterygota</taxon>
        <taxon>Lepidoptera</taxon>
        <taxon>Glossata</taxon>
        <taxon>Ditrysia</taxon>
        <taxon>Papilionoidea</taxon>
        <taxon>Pieridae</taxon>
        <taxon>Dismorphiinae</taxon>
        <taxon>Leptidea</taxon>
    </lineage>
</organism>
<dbReference type="Proteomes" id="UP000324832">
    <property type="component" value="Unassembled WGS sequence"/>
</dbReference>
<reference evidence="1 2" key="1">
    <citation type="submission" date="2017-07" db="EMBL/GenBank/DDBJ databases">
        <authorList>
            <person name="Talla V."/>
            <person name="Backstrom N."/>
        </authorList>
    </citation>
    <scope>NUCLEOTIDE SEQUENCE [LARGE SCALE GENOMIC DNA]</scope>
</reference>
<accession>A0A5E4QW58</accession>
<dbReference type="InterPro" id="IPR029063">
    <property type="entry name" value="SAM-dependent_MTases_sf"/>
</dbReference>
<proteinExistence type="predicted"/>